<evidence type="ECO:0000256" key="1">
    <source>
        <dbReference type="ARBA" id="ARBA00023157"/>
    </source>
</evidence>
<gene>
    <name evidence="4" type="ORF">AN477_01220</name>
</gene>
<dbReference type="PROSITE" id="PS51352">
    <property type="entry name" value="THIOREDOXIN_2"/>
    <property type="match status" value="1"/>
</dbReference>
<dbReference type="InterPro" id="IPR000866">
    <property type="entry name" value="AhpC/TSA"/>
</dbReference>
<reference evidence="4 5" key="1">
    <citation type="submission" date="2015-09" db="EMBL/GenBank/DDBJ databases">
        <title>Draft genome sequence of Alicyclobacillus ferrooxydans DSM 22381.</title>
        <authorList>
            <person name="Hemp J."/>
        </authorList>
    </citation>
    <scope>NUCLEOTIDE SEQUENCE [LARGE SCALE GENOMIC DNA]</scope>
    <source>
        <strain evidence="4 5">TC-34</strain>
    </source>
</reference>
<dbReference type="PANTHER" id="PTHR42852">
    <property type="entry name" value="THIOL:DISULFIDE INTERCHANGE PROTEIN DSBE"/>
    <property type="match status" value="1"/>
</dbReference>
<sequence length="178" mass="19534">MSSLTRRTKMALVFAVISSLVLGFCLWLYGKHEAPASVGDMAPNITAVTTSGNAFALNSLRGQTVVLDFFTPWCAPCIQETPDLIHFTKKYEGKVHVVLIDRGDGAGFVRDYVQQYHTPSFMTVLINPNDNWSLQYGVTGQPETFFITPSGKIVRHTVGPLTEQSLAQYAADAGMKTD</sequence>
<dbReference type="AlphaFoldDB" id="A0A0P9CIX1"/>
<keyword evidence="1" id="KW-1015">Disulfide bond</keyword>
<evidence type="ECO:0000256" key="2">
    <source>
        <dbReference type="SAM" id="Phobius"/>
    </source>
</evidence>
<dbReference type="Proteomes" id="UP000050482">
    <property type="component" value="Unassembled WGS sequence"/>
</dbReference>
<protein>
    <recommendedName>
        <fullName evidence="3">Thioredoxin domain-containing protein</fullName>
    </recommendedName>
</protein>
<dbReference type="STRING" id="471514.AN477_01220"/>
<accession>A0A0P9CIX1</accession>
<dbReference type="GO" id="GO:0016491">
    <property type="term" value="F:oxidoreductase activity"/>
    <property type="evidence" value="ECO:0007669"/>
    <property type="project" value="InterPro"/>
</dbReference>
<dbReference type="RefSeq" id="WP_054967356.1">
    <property type="nucleotide sequence ID" value="NZ_LJCO01000008.1"/>
</dbReference>
<organism evidence="4 5">
    <name type="scientific">Alicyclobacillus ferrooxydans</name>
    <dbReference type="NCBI Taxonomy" id="471514"/>
    <lineage>
        <taxon>Bacteria</taxon>
        <taxon>Bacillati</taxon>
        <taxon>Bacillota</taxon>
        <taxon>Bacilli</taxon>
        <taxon>Bacillales</taxon>
        <taxon>Alicyclobacillaceae</taxon>
        <taxon>Alicyclobacillus</taxon>
    </lineage>
</organism>
<dbReference type="CDD" id="cd02966">
    <property type="entry name" value="TlpA_like_family"/>
    <property type="match status" value="1"/>
</dbReference>
<dbReference type="EMBL" id="LJCO01000008">
    <property type="protein sequence ID" value="KPV45578.1"/>
    <property type="molecule type" value="Genomic_DNA"/>
</dbReference>
<feature type="transmembrane region" description="Helical" evidence="2">
    <location>
        <begin position="12"/>
        <end position="30"/>
    </location>
</feature>
<feature type="domain" description="Thioredoxin" evidence="3">
    <location>
        <begin position="36"/>
        <end position="176"/>
    </location>
</feature>
<keyword evidence="2" id="KW-0812">Transmembrane</keyword>
<dbReference type="Pfam" id="PF00578">
    <property type="entry name" value="AhpC-TSA"/>
    <property type="match status" value="1"/>
</dbReference>
<dbReference type="InterPro" id="IPR050553">
    <property type="entry name" value="Thioredoxin_ResA/DsbE_sf"/>
</dbReference>
<dbReference type="InterPro" id="IPR036249">
    <property type="entry name" value="Thioredoxin-like_sf"/>
</dbReference>
<evidence type="ECO:0000313" key="4">
    <source>
        <dbReference type="EMBL" id="KPV45578.1"/>
    </source>
</evidence>
<dbReference type="GO" id="GO:0016209">
    <property type="term" value="F:antioxidant activity"/>
    <property type="evidence" value="ECO:0007669"/>
    <property type="project" value="InterPro"/>
</dbReference>
<dbReference type="SUPFAM" id="SSF52833">
    <property type="entry name" value="Thioredoxin-like"/>
    <property type="match status" value="1"/>
</dbReference>
<proteinExistence type="predicted"/>
<keyword evidence="2" id="KW-0472">Membrane</keyword>
<dbReference type="Gene3D" id="3.40.30.10">
    <property type="entry name" value="Glutaredoxin"/>
    <property type="match status" value="1"/>
</dbReference>
<keyword evidence="2" id="KW-1133">Transmembrane helix</keyword>
<name>A0A0P9CIX1_9BACL</name>
<evidence type="ECO:0000313" key="5">
    <source>
        <dbReference type="Proteomes" id="UP000050482"/>
    </source>
</evidence>
<keyword evidence="5" id="KW-1185">Reference proteome</keyword>
<dbReference type="InterPro" id="IPR013766">
    <property type="entry name" value="Thioredoxin_domain"/>
</dbReference>
<comment type="caution">
    <text evidence="4">The sequence shown here is derived from an EMBL/GenBank/DDBJ whole genome shotgun (WGS) entry which is preliminary data.</text>
</comment>
<evidence type="ECO:0000259" key="3">
    <source>
        <dbReference type="PROSITE" id="PS51352"/>
    </source>
</evidence>
<dbReference type="PANTHER" id="PTHR42852:SF13">
    <property type="entry name" value="PROTEIN DIPZ"/>
    <property type="match status" value="1"/>
</dbReference>
<dbReference type="PATRIC" id="fig|471514.4.peg.229"/>